<comment type="function">
    <text evidence="7">Part of the ABC transporter complex LsrABCD involved in autoinducer 2 (AI-2) import. Binds AI-2 and delivers it to the LsrC and LsrD permeases.</text>
</comment>
<organism evidence="10 11">
    <name type="scientific">Geosporobacter ferrireducens</name>
    <dbReference type="NCBI Taxonomy" id="1424294"/>
    <lineage>
        <taxon>Bacteria</taxon>
        <taxon>Bacillati</taxon>
        <taxon>Bacillota</taxon>
        <taxon>Clostridia</taxon>
        <taxon>Peptostreptococcales</taxon>
        <taxon>Thermotaleaceae</taxon>
        <taxon>Geosporobacter</taxon>
    </lineage>
</organism>
<evidence type="ECO:0000256" key="4">
    <source>
        <dbReference type="ARBA" id="ARBA00014452"/>
    </source>
</evidence>
<evidence type="ECO:0000256" key="3">
    <source>
        <dbReference type="ARBA" id="ARBA00011262"/>
    </source>
</evidence>
<dbReference type="GO" id="GO:0030288">
    <property type="term" value="C:outer membrane-bounded periplasmic space"/>
    <property type="evidence" value="ECO:0007669"/>
    <property type="project" value="TreeGrafter"/>
</dbReference>
<evidence type="ECO:0000259" key="9">
    <source>
        <dbReference type="Pfam" id="PF13407"/>
    </source>
</evidence>
<reference evidence="10 11" key="1">
    <citation type="submission" date="2016-09" db="EMBL/GenBank/DDBJ databases">
        <title>Genomic analysis reveals versatility of anaerobic energy metabolism of Geosporobacter ferrireducens IRF9 of phylum Firmicutes.</title>
        <authorList>
            <person name="Kim S.-J."/>
        </authorList>
    </citation>
    <scope>NUCLEOTIDE SEQUENCE [LARGE SCALE GENOMIC DNA]</scope>
    <source>
        <strain evidence="10 11">IRF9</strain>
    </source>
</reference>
<dbReference type="KEGG" id="gfe:Gferi_19760"/>
<dbReference type="Proteomes" id="UP000095743">
    <property type="component" value="Chromosome"/>
</dbReference>
<name>A0A1D8GKZ3_9FIRM</name>
<dbReference type="PANTHER" id="PTHR30036">
    <property type="entry name" value="D-XYLOSE-BINDING PERIPLASMIC PROTEIN"/>
    <property type="match status" value="1"/>
</dbReference>
<dbReference type="GO" id="GO:0043190">
    <property type="term" value="C:ATP-binding cassette (ABC) transporter complex"/>
    <property type="evidence" value="ECO:0007669"/>
    <property type="project" value="InterPro"/>
</dbReference>
<evidence type="ECO:0000256" key="5">
    <source>
        <dbReference type="ARBA" id="ARBA00022729"/>
    </source>
</evidence>
<comment type="subunit">
    <text evidence="3">The complex is composed of two ATP-binding proteins (LsrA), two transmembrane proteins (LsrC and LsrD) and a solute-binding protein (LsrB).</text>
</comment>
<evidence type="ECO:0000256" key="2">
    <source>
        <dbReference type="ARBA" id="ARBA00007639"/>
    </source>
</evidence>
<dbReference type="PROSITE" id="PS51257">
    <property type="entry name" value="PROKAR_LIPOPROTEIN"/>
    <property type="match status" value="1"/>
</dbReference>
<dbReference type="InterPro" id="IPR030159">
    <property type="entry name" value="LsrB"/>
</dbReference>
<dbReference type="InterPro" id="IPR050555">
    <property type="entry name" value="Bact_Solute-Bind_Prot2"/>
</dbReference>
<dbReference type="CDD" id="cd20003">
    <property type="entry name" value="PBP1_LsrB_Quorum_Sensing"/>
    <property type="match status" value="1"/>
</dbReference>
<feature type="chain" id="PRO_5038375777" description="Autoinducer 2-binding protein LsrB" evidence="8">
    <location>
        <begin position="22"/>
        <end position="365"/>
    </location>
</feature>
<keyword evidence="5 8" id="KW-0732">Signal</keyword>
<dbReference type="SUPFAM" id="SSF53822">
    <property type="entry name" value="Periplasmic binding protein-like I"/>
    <property type="match status" value="1"/>
</dbReference>
<dbReference type="Gene3D" id="3.40.50.2300">
    <property type="match status" value="2"/>
</dbReference>
<accession>A0A1D8GKZ3</accession>
<feature type="signal peptide" evidence="8">
    <location>
        <begin position="1"/>
        <end position="21"/>
    </location>
</feature>
<proteinExistence type="inferred from homology"/>
<protein>
    <recommendedName>
        <fullName evidence="4">Autoinducer 2-binding protein LsrB</fullName>
    </recommendedName>
</protein>
<keyword evidence="6" id="KW-0574">Periplasm</keyword>
<sequence length="365" mass="39470">MKRFRLLSILLVITMIVSAFTACSPKAPAEPTSASDETAAPKTIEPKDINVVFIPKLTGNMFFESANVGAQDIAKKVGFNCKYDGSPDAAVANQVQIINSAVNQGANAIAISSLSPDGLNQALKNAIDKGVKVVTWDSDVDPQYRSIYVNQGTPDLLGTMLVDMAASQMTDEQKQKAKFAFFYSSPTVTDQNSWVEYAKKYIAETYPGWELVTTQYGEQDAQKSLQVGQSILQTYADIDAILCPDSTALPAMAQAAKNLKKDGKVIITGFATPSSMRDFVKDGTVPKFGLWDCKIQGAIGAYVAYWLAAGNTFKVGDAIEVPGIGSLKVEPNTIQGYSYTAENSGIVLLPERVVFTKDNIDNYNF</sequence>
<dbReference type="Pfam" id="PF13407">
    <property type="entry name" value="Peripla_BP_4"/>
    <property type="match status" value="1"/>
</dbReference>
<comment type="similarity">
    <text evidence="2">Belongs to the bacterial solute-binding protein 2 family.</text>
</comment>
<dbReference type="STRING" id="1424294.Gferi_19760"/>
<dbReference type="AlphaFoldDB" id="A0A1D8GKZ3"/>
<evidence type="ECO:0000313" key="11">
    <source>
        <dbReference type="Proteomes" id="UP000095743"/>
    </source>
</evidence>
<dbReference type="EMBL" id="CP017269">
    <property type="protein sequence ID" value="AOT71572.1"/>
    <property type="molecule type" value="Genomic_DNA"/>
</dbReference>
<dbReference type="PANTHER" id="PTHR30036:SF7">
    <property type="entry name" value="ABC TRANSPORTER PERIPLASMIC-BINDING PROTEIN YPHF"/>
    <property type="match status" value="1"/>
</dbReference>
<evidence type="ECO:0000256" key="6">
    <source>
        <dbReference type="ARBA" id="ARBA00022764"/>
    </source>
</evidence>
<evidence type="ECO:0000256" key="1">
    <source>
        <dbReference type="ARBA" id="ARBA00004196"/>
    </source>
</evidence>
<comment type="subcellular location">
    <subcellularLocation>
        <location evidence="1">Cell envelope</location>
    </subcellularLocation>
</comment>
<dbReference type="InterPro" id="IPR028082">
    <property type="entry name" value="Peripla_BP_I"/>
</dbReference>
<dbReference type="InterPro" id="IPR025997">
    <property type="entry name" value="SBP_2_dom"/>
</dbReference>
<dbReference type="RefSeq" id="WP_069979555.1">
    <property type="nucleotide sequence ID" value="NZ_CP017269.1"/>
</dbReference>
<evidence type="ECO:0000256" key="8">
    <source>
        <dbReference type="SAM" id="SignalP"/>
    </source>
</evidence>
<dbReference type="NCBIfam" id="NF011937">
    <property type="entry name" value="PRK15408.1"/>
    <property type="match status" value="1"/>
</dbReference>
<gene>
    <name evidence="10" type="ORF">Gferi_19760</name>
</gene>
<keyword evidence="11" id="KW-1185">Reference proteome</keyword>
<evidence type="ECO:0000256" key="7">
    <source>
        <dbReference type="ARBA" id="ARBA00025060"/>
    </source>
</evidence>
<dbReference type="GO" id="GO:0030246">
    <property type="term" value="F:carbohydrate binding"/>
    <property type="evidence" value="ECO:0007669"/>
    <property type="project" value="TreeGrafter"/>
</dbReference>
<feature type="domain" description="Periplasmic binding protein" evidence="9">
    <location>
        <begin position="51"/>
        <end position="311"/>
    </location>
</feature>
<evidence type="ECO:0000313" key="10">
    <source>
        <dbReference type="EMBL" id="AOT71572.1"/>
    </source>
</evidence>